<evidence type="ECO:0000313" key="1">
    <source>
        <dbReference type="EMBL" id="ELA46865.1"/>
    </source>
</evidence>
<reference evidence="2" key="1">
    <citation type="submission" date="2011-03" db="EMBL/GenBank/DDBJ databases">
        <title>The genome sequence of Vavraia culicis strain floridensis.</title>
        <authorList>
            <consortium name="The Broad Institute Genome Sequencing Platform"/>
            <person name="Cuomo C."/>
            <person name="Becnel J."/>
            <person name="Sanscrainte N."/>
            <person name="Young S.K."/>
            <person name="Zeng Q."/>
            <person name="Gargeya S."/>
            <person name="Fitzgerald M."/>
            <person name="Haas B."/>
            <person name="Abouelleil A."/>
            <person name="Alvarado L."/>
            <person name="Arachchi H.M."/>
            <person name="Berlin A."/>
            <person name="Chapman S.B."/>
            <person name="Gearin G."/>
            <person name="Goldberg J."/>
            <person name="Griggs A."/>
            <person name="Gujja S."/>
            <person name="Hansen M."/>
            <person name="Heiman D."/>
            <person name="Howarth C."/>
            <person name="Larimer J."/>
            <person name="Lui A."/>
            <person name="MacDonald P.J.P."/>
            <person name="McCowen C."/>
            <person name="Montmayeur A."/>
            <person name="Murphy C."/>
            <person name="Neiman D."/>
            <person name="Pearson M."/>
            <person name="Priest M."/>
            <person name="Roberts A."/>
            <person name="Saif S."/>
            <person name="Shea T."/>
            <person name="Sisk P."/>
            <person name="Stolte C."/>
            <person name="Sykes S."/>
            <person name="Wortman J."/>
            <person name="Nusbaum C."/>
            <person name="Birren B."/>
        </authorList>
    </citation>
    <scope>NUCLEOTIDE SEQUENCE [LARGE SCALE GENOMIC DNA]</scope>
    <source>
        <strain evidence="2">floridensis</strain>
    </source>
</reference>
<dbReference type="OMA" id="AMEYILC"/>
<dbReference type="AlphaFoldDB" id="L2GUV4"/>
<dbReference type="EMBL" id="GL877430">
    <property type="protein sequence ID" value="ELA46865.1"/>
    <property type="molecule type" value="Genomic_DNA"/>
</dbReference>
<keyword evidence="2" id="KW-1185">Reference proteome</keyword>
<evidence type="ECO:0000313" key="2">
    <source>
        <dbReference type="Proteomes" id="UP000011081"/>
    </source>
</evidence>
<organism evidence="1 2">
    <name type="scientific">Vavraia culicis (isolate floridensis)</name>
    <name type="common">Microsporidian parasite</name>
    <dbReference type="NCBI Taxonomy" id="948595"/>
    <lineage>
        <taxon>Eukaryota</taxon>
        <taxon>Fungi</taxon>
        <taxon>Fungi incertae sedis</taxon>
        <taxon>Microsporidia</taxon>
        <taxon>Pleistophoridae</taxon>
        <taxon>Vavraia</taxon>
    </lineage>
</organism>
<dbReference type="OrthoDB" id="10248579at2759"/>
<dbReference type="InParanoid" id="L2GUV4"/>
<proteinExistence type="predicted"/>
<dbReference type="Proteomes" id="UP000011081">
    <property type="component" value="Unassembled WGS sequence"/>
</dbReference>
<dbReference type="HOGENOM" id="CLU_1020134_0_0_1"/>
<dbReference type="GeneID" id="19879513"/>
<name>L2GUV4_VAVCU</name>
<gene>
    <name evidence="1" type="ORF">VCUG_01639</name>
</gene>
<dbReference type="VEuPathDB" id="MicrosporidiaDB:VCUG_01639"/>
<accession>L2GUV4</accession>
<dbReference type="RefSeq" id="XP_008074656.1">
    <property type="nucleotide sequence ID" value="XM_008076465.1"/>
</dbReference>
<protein>
    <submittedName>
        <fullName evidence="1">Uncharacterized protein</fullName>
    </submittedName>
</protein>
<sequence length="273" mass="32697">MENPLLTMSCSEIEKLPTKEILLHLDLLYHVPHRLCKVIKILTSRQVKHTKILKAAIYLQRSDRLKYNKTAMEYILCMYDMFDKSCTLSEYNVSAHGRHIDFLEYDLSAVKKSLCDGEIDENLLNFCRNLKNVFNNGMITDSKRFLKDVVRILQQFGKEKRVNLRYYENLKIFDERSLLILMRERRFKRSIRFMLCINSVLKPKSRLIRAFVKVNNEWKNWQQNGFPEYRIDEQEIEKVLNAEIAQREPENITFDVSEENECPSDVWREWITE</sequence>